<accession>A0AB34GZH0</accession>
<gene>
    <name evidence="2" type="ORF">J1605_009083</name>
</gene>
<sequence length="117" mass="13029">MTFSGASPILTEKRAKQVLRSRRQDRPSKPGFPDEPMWDIECSSLFYTVGPCFDSPLLSEQLTDVTAIPACITAEWIRAELLQLKKWSPARPLGFTWEPRASGSSPHLKADLDPKAG</sequence>
<dbReference type="PANTHER" id="PTHR48415">
    <property type="entry name" value="GENE 525-RELATED"/>
    <property type="match status" value="1"/>
</dbReference>
<feature type="region of interest" description="Disordered" evidence="1">
    <location>
        <begin position="97"/>
        <end position="117"/>
    </location>
</feature>
<evidence type="ECO:0000256" key="1">
    <source>
        <dbReference type="SAM" id="MobiDB-lite"/>
    </source>
</evidence>
<dbReference type="Proteomes" id="UP001159641">
    <property type="component" value="Unassembled WGS sequence"/>
</dbReference>
<organism evidence="2 3">
    <name type="scientific">Eschrichtius robustus</name>
    <name type="common">California gray whale</name>
    <name type="synonym">Eschrichtius gibbosus</name>
    <dbReference type="NCBI Taxonomy" id="9764"/>
    <lineage>
        <taxon>Eukaryota</taxon>
        <taxon>Metazoa</taxon>
        <taxon>Chordata</taxon>
        <taxon>Craniata</taxon>
        <taxon>Vertebrata</taxon>
        <taxon>Euteleostomi</taxon>
        <taxon>Mammalia</taxon>
        <taxon>Eutheria</taxon>
        <taxon>Laurasiatheria</taxon>
        <taxon>Artiodactyla</taxon>
        <taxon>Whippomorpha</taxon>
        <taxon>Cetacea</taxon>
        <taxon>Mysticeti</taxon>
        <taxon>Eschrichtiidae</taxon>
        <taxon>Eschrichtius</taxon>
    </lineage>
</organism>
<dbReference type="PANTHER" id="PTHR48415:SF1">
    <property type="entry name" value="GENE 525-RELATED"/>
    <property type="match status" value="1"/>
</dbReference>
<proteinExistence type="predicted"/>
<feature type="compositionally biased region" description="Basic and acidic residues" evidence="1">
    <location>
        <begin position="108"/>
        <end position="117"/>
    </location>
</feature>
<name>A0AB34GZH0_ESCRO</name>
<protein>
    <submittedName>
        <fullName evidence="2">Uncharacterized protein</fullName>
    </submittedName>
</protein>
<comment type="caution">
    <text evidence="2">The sequence shown here is derived from an EMBL/GenBank/DDBJ whole genome shotgun (WGS) entry which is preliminary data.</text>
</comment>
<dbReference type="EMBL" id="JAIQCJ010002079">
    <property type="protein sequence ID" value="KAJ8784040.1"/>
    <property type="molecule type" value="Genomic_DNA"/>
</dbReference>
<reference evidence="2 3" key="1">
    <citation type="submission" date="2022-11" db="EMBL/GenBank/DDBJ databases">
        <title>Whole genome sequence of Eschrichtius robustus ER-17-0199.</title>
        <authorList>
            <person name="Bruniche-Olsen A."/>
            <person name="Black A.N."/>
            <person name="Fields C.J."/>
            <person name="Walden K."/>
            <person name="Dewoody J.A."/>
        </authorList>
    </citation>
    <scope>NUCLEOTIDE SEQUENCE [LARGE SCALE GENOMIC DNA]</scope>
    <source>
        <strain evidence="2">ER-17-0199</strain>
        <tissue evidence="2">Blubber</tissue>
    </source>
</reference>
<dbReference type="AlphaFoldDB" id="A0AB34GZH0"/>
<dbReference type="InterPro" id="IPR027870">
    <property type="entry name" value="DUF4543"/>
</dbReference>
<evidence type="ECO:0000313" key="3">
    <source>
        <dbReference type="Proteomes" id="UP001159641"/>
    </source>
</evidence>
<dbReference type="Pfam" id="PF15076">
    <property type="entry name" value="DUF4543"/>
    <property type="match status" value="1"/>
</dbReference>
<evidence type="ECO:0000313" key="2">
    <source>
        <dbReference type="EMBL" id="KAJ8784040.1"/>
    </source>
</evidence>
<keyword evidence="3" id="KW-1185">Reference proteome</keyword>
<feature type="region of interest" description="Disordered" evidence="1">
    <location>
        <begin position="1"/>
        <end position="36"/>
    </location>
</feature>